<name>A0A0N5BN43_STREA</name>
<dbReference type="AlphaFoldDB" id="A0A0N5BN43"/>
<keyword evidence="1" id="KW-1185">Reference proteome</keyword>
<dbReference type="WBParaSite" id="SPAL_0000732200.1">
    <property type="protein sequence ID" value="SPAL_0000732200.1"/>
    <property type="gene ID" value="SPAL_0000732200"/>
</dbReference>
<evidence type="ECO:0000313" key="1">
    <source>
        <dbReference type="Proteomes" id="UP000046392"/>
    </source>
</evidence>
<proteinExistence type="predicted"/>
<dbReference type="Proteomes" id="UP000046392">
    <property type="component" value="Unplaced"/>
</dbReference>
<reference evidence="2" key="1">
    <citation type="submission" date="2017-02" db="UniProtKB">
        <authorList>
            <consortium name="WormBaseParasite"/>
        </authorList>
    </citation>
    <scope>IDENTIFICATION</scope>
</reference>
<sequence>MFSLTIELKLAGTGAGFQTNRSYKSISDRNFLFKATVRISSEDTDFKLKSGALSQTFPGISSVINTGK</sequence>
<accession>A0A0N5BN43</accession>
<organism evidence="1 2">
    <name type="scientific">Strongyloides papillosus</name>
    <name type="common">Intestinal threadworm</name>
    <dbReference type="NCBI Taxonomy" id="174720"/>
    <lineage>
        <taxon>Eukaryota</taxon>
        <taxon>Metazoa</taxon>
        <taxon>Ecdysozoa</taxon>
        <taxon>Nematoda</taxon>
        <taxon>Chromadorea</taxon>
        <taxon>Rhabditida</taxon>
        <taxon>Tylenchina</taxon>
        <taxon>Panagrolaimomorpha</taxon>
        <taxon>Strongyloidoidea</taxon>
        <taxon>Strongyloididae</taxon>
        <taxon>Strongyloides</taxon>
    </lineage>
</organism>
<evidence type="ECO:0000313" key="2">
    <source>
        <dbReference type="WBParaSite" id="SPAL_0000732200.1"/>
    </source>
</evidence>
<protein>
    <submittedName>
        <fullName evidence="2">MATH domain-containing protein</fullName>
    </submittedName>
</protein>